<evidence type="ECO:0000256" key="1">
    <source>
        <dbReference type="ARBA" id="ARBA00010107"/>
    </source>
</evidence>
<dbReference type="Gene3D" id="3.40.630.30">
    <property type="match status" value="1"/>
</dbReference>
<dbReference type="OMA" id="DSPEGNN"/>
<keyword evidence="5" id="KW-0539">Nucleus</keyword>
<dbReference type="SMR" id="B4PQS6"/>
<dbReference type="InterPro" id="IPR016181">
    <property type="entry name" value="Acyl_CoA_acyltransferase"/>
</dbReference>
<dbReference type="GO" id="GO:0000781">
    <property type="term" value="C:chromosome, telomeric region"/>
    <property type="evidence" value="ECO:0007669"/>
    <property type="project" value="EnsemblMetazoa"/>
</dbReference>
<feature type="domain" description="MYST-type HAT" evidence="6">
    <location>
        <begin position="62"/>
        <end position="337"/>
    </location>
</feature>
<dbReference type="Pfam" id="PF17772">
    <property type="entry name" value="zf-MYST"/>
    <property type="match status" value="1"/>
</dbReference>
<evidence type="ECO:0000256" key="3">
    <source>
        <dbReference type="ARBA" id="ARBA00022679"/>
    </source>
</evidence>
<dbReference type="OrthoDB" id="787137at2759"/>
<comment type="similarity">
    <text evidence="1 5">Belongs to the MYST (SAS/MOZ) family.</text>
</comment>
<dbReference type="HOGENOM" id="CLU_011815_2_2_1"/>
<dbReference type="PANTHER" id="PTHR10615:SF82">
    <property type="entry name" value="HISTONE ACETYLTRANSFERASE KAT8"/>
    <property type="match status" value="1"/>
</dbReference>
<evidence type="ECO:0000256" key="4">
    <source>
        <dbReference type="ARBA" id="ARBA00022990"/>
    </source>
</evidence>
<keyword evidence="8" id="KW-1185">Reference proteome</keyword>
<dbReference type="PANTHER" id="PTHR10615">
    <property type="entry name" value="HISTONE ACETYLTRANSFERASE"/>
    <property type="match status" value="1"/>
</dbReference>
<dbReference type="AlphaFoldDB" id="B4PQS6"/>
<evidence type="ECO:0000313" key="7">
    <source>
        <dbReference type="EMBL" id="EDW98415.1"/>
    </source>
</evidence>
<dbReference type="EC" id="2.3.1.48" evidence="2 5"/>
<dbReference type="Proteomes" id="UP000002282">
    <property type="component" value="Chromosome 3R"/>
</dbReference>
<dbReference type="SUPFAM" id="SSF55729">
    <property type="entry name" value="Acyl-CoA N-acyltransferases (Nat)"/>
    <property type="match status" value="1"/>
</dbReference>
<comment type="subcellular location">
    <subcellularLocation>
        <location evidence="5">Nucleus</location>
    </subcellularLocation>
</comment>
<dbReference type="GO" id="GO:0006355">
    <property type="term" value="P:regulation of DNA-templated transcription"/>
    <property type="evidence" value="ECO:0007669"/>
    <property type="project" value="InterPro"/>
</dbReference>
<dbReference type="Gene3D" id="3.30.60.60">
    <property type="entry name" value="N-acetyl transferase-like"/>
    <property type="match status" value="1"/>
</dbReference>
<organism evidence="7 8">
    <name type="scientific">Drosophila yakuba</name>
    <name type="common">Fruit fly</name>
    <dbReference type="NCBI Taxonomy" id="7245"/>
    <lineage>
        <taxon>Eukaryota</taxon>
        <taxon>Metazoa</taxon>
        <taxon>Ecdysozoa</taxon>
        <taxon>Arthropoda</taxon>
        <taxon>Hexapoda</taxon>
        <taxon>Insecta</taxon>
        <taxon>Pterygota</taxon>
        <taxon>Neoptera</taxon>
        <taxon>Endopterygota</taxon>
        <taxon>Diptera</taxon>
        <taxon>Brachycera</taxon>
        <taxon>Muscomorpha</taxon>
        <taxon>Ephydroidea</taxon>
        <taxon>Drosophilidae</taxon>
        <taxon>Drosophila</taxon>
        <taxon>Sophophora</taxon>
    </lineage>
</organism>
<comment type="catalytic activity">
    <reaction evidence="5">
        <text>L-lysyl-[protein] + acetyl-CoA = N(6)-acetyl-L-lysyl-[protein] + CoA + H(+)</text>
        <dbReference type="Rhea" id="RHEA:45948"/>
        <dbReference type="Rhea" id="RHEA-COMP:9752"/>
        <dbReference type="Rhea" id="RHEA-COMP:10731"/>
        <dbReference type="ChEBI" id="CHEBI:15378"/>
        <dbReference type="ChEBI" id="CHEBI:29969"/>
        <dbReference type="ChEBI" id="CHEBI:57287"/>
        <dbReference type="ChEBI" id="CHEBI:57288"/>
        <dbReference type="ChEBI" id="CHEBI:61930"/>
        <dbReference type="EC" id="2.3.1.48"/>
    </reaction>
</comment>
<dbReference type="GO" id="GO:0035267">
    <property type="term" value="C:NuA4 histone acetyltransferase complex"/>
    <property type="evidence" value="ECO:0007669"/>
    <property type="project" value="TreeGrafter"/>
</dbReference>
<keyword evidence="4" id="KW-0007">Acetylation</keyword>
<dbReference type="Gene3D" id="1.10.10.10">
    <property type="entry name" value="Winged helix-like DNA-binding domain superfamily/Winged helix DNA-binding domain"/>
    <property type="match status" value="1"/>
</dbReference>
<reference evidence="7 8" key="1">
    <citation type="journal article" date="2007" name="Nature">
        <title>Evolution of genes and genomes on the Drosophila phylogeny.</title>
        <authorList>
            <consortium name="Drosophila 12 Genomes Consortium"/>
            <person name="Clark A.G."/>
            <person name="Eisen M.B."/>
            <person name="Smith D.R."/>
            <person name="Bergman C.M."/>
            <person name="Oliver B."/>
            <person name="Markow T.A."/>
            <person name="Kaufman T.C."/>
            <person name="Kellis M."/>
            <person name="Gelbart W."/>
            <person name="Iyer V.N."/>
            <person name="Pollard D.A."/>
            <person name="Sackton T.B."/>
            <person name="Larracuente A.M."/>
            <person name="Singh N.D."/>
            <person name="Abad J.P."/>
            <person name="Abt D.N."/>
            <person name="Adryan B."/>
            <person name="Aguade M."/>
            <person name="Akashi H."/>
            <person name="Anderson W.W."/>
            <person name="Aquadro C.F."/>
            <person name="Ardell D.H."/>
            <person name="Arguello R."/>
            <person name="Artieri C.G."/>
            <person name="Barbash D.A."/>
            <person name="Barker D."/>
            <person name="Barsanti P."/>
            <person name="Batterham P."/>
            <person name="Batzoglou S."/>
            <person name="Begun D."/>
            <person name="Bhutkar A."/>
            <person name="Blanco E."/>
            <person name="Bosak S.A."/>
            <person name="Bradley R.K."/>
            <person name="Brand A.D."/>
            <person name="Brent M.R."/>
            <person name="Brooks A.N."/>
            <person name="Brown R.H."/>
            <person name="Butlin R.K."/>
            <person name="Caggese C."/>
            <person name="Calvi B.R."/>
            <person name="Bernardo de Carvalho A."/>
            <person name="Caspi A."/>
            <person name="Castrezana S."/>
            <person name="Celniker S.E."/>
            <person name="Chang J.L."/>
            <person name="Chapple C."/>
            <person name="Chatterji S."/>
            <person name="Chinwalla A."/>
            <person name="Civetta A."/>
            <person name="Clifton S.W."/>
            <person name="Comeron J.M."/>
            <person name="Costello J.C."/>
            <person name="Coyne J.A."/>
            <person name="Daub J."/>
            <person name="David R.G."/>
            <person name="Delcher A.L."/>
            <person name="Delehaunty K."/>
            <person name="Do C.B."/>
            <person name="Ebling H."/>
            <person name="Edwards K."/>
            <person name="Eickbush T."/>
            <person name="Evans J.D."/>
            <person name="Filipski A."/>
            <person name="Findeiss S."/>
            <person name="Freyhult E."/>
            <person name="Fulton L."/>
            <person name="Fulton R."/>
            <person name="Garcia A.C."/>
            <person name="Gardiner A."/>
            <person name="Garfield D.A."/>
            <person name="Garvin B.E."/>
            <person name="Gibson G."/>
            <person name="Gilbert D."/>
            <person name="Gnerre S."/>
            <person name="Godfrey J."/>
            <person name="Good R."/>
            <person name="Gotea V."/>
            <person name="Gravely B."/>
            <person name="Greenberg A.J."/>
            <person name="Griffiths-Jones S."/>
            <person name="Gross S."/>
            <person name="Guigo R."/>
            <person name="Gustafson E.A."/>
            <person name="Haerty W."/>
            <person name="Hahn M.W."/>
            <person name="Halligan D.L."/>
            <person name="Halpern A.L."/>
            <person name="Halter G.M."/>
            <person name="Han M.V."/>
            <person name="Heger A."/>
            <person name="Hillier L."/>
            <person name="Hinrichs A.S."/>
            <person name="Holmes I."/>
            <person name="Hoskins R.A."/>
            <person name="Hubisz M.J."/>
            <person name="Hultmark D."/>
            <person name="Huntley M.A."/>
            <person name="Jaffe D.B."/>
            <person name="Jagadeeshan S."/>
            <person name="Jeck W.R."/>
            <person name="Johnson J."/>
            <person name="Jones C.D."/>
            <person name="Jordan W.C."/>
            <person name="Karpen G.H."/>
            <person name="Kataoka E."/>
            <person name="Keightley P.D."/>
            <person name="Kheradpour P."/>
            <person name="Kirkness E.F."/>
            <person name="Koerich L.B."/>
            <person name="Kristiansen K."/>
            <person name="Kudrna D."/>
            <person name="Kulathinal R.J."/>
            <person name="Kumar S."/>
            <person name="Kwok R."/>
            <person name="Lander E."/>
            <person name="Langley C.H."/>
            <person name="Lapoint R."/>
            <person name="Lazzaro B.P."/>
            <person name="Lee S.J."/>
            <person name="Levesque L."/>
            <person name="Li R."/>
            <person name="Lin C.F."/>
            <person name="Lin M.F."/>
            <person name="Lindblad-Toh K."/>
            <person name="Llopart A."/>
            <person name="Long M."/>
            <person name="Low L."/>
            <person name="Lozovsky E."/>
            <person name="Lu J."/>
            <person name="Luo M."/>
            <person name="Machado C.A."/>
            <person name="Makalowski W."/>
            <person name="Marzo M."/>
            <person name="Matsuda M."/>
            <person name="Matzkin L."/>
            <person name="McAllister B."/>
            <person name="McBride C.S."/>
            <person name="McKernan B."/>
            <person name="McKernan K."/>
            <person name="Mendez-Lago M."/>
            <person name="Minx P."/>
            <person name="Mollenhauer M.U."/>
            <person name="Montooth K."/>
            <person name="Mount S.M."/>
            <person name="Mu X."/>
            <person name="Myers E."/>
            <person name="Negre B."/>
            <person name="Newfeld S."/>
            <person name="Nielsen R."/>
            <person name="Noor M.A."/>
            <person name="O'Grady P."/>
            <person name="Pachter L."/>
            <person name="Papaceit M."/>
            <person name="Parisi M.J."/>
            <person name="Parisi M."/>
            <person name="Parts L."/>
            <person name="Pedersen J.S."/>
            <person name="Pesole G."/>
            <person name="Phillippy A.M."/>
            <person name="Ponting C.P."/>
            <person name="Pop M."/>
            <person name="Porcelli D."/>
            <person name="Powell J.R."/>
            <person name="Prohaska S."/>
            <person name="Pruitt K."/>
            <person name="Puig M."/>
            <person name="Quesneville H."/>
            <person name="Ram K.R."/>
            <person name="Rand D."/>
            <person name="Rasmussen M.D."/>
            <person name="Reed L.K."/>
            <person name="Reenan R."/>
            <person name="Reily A."/>
            <person name="Remington K.A."/>
            <person name="Rieger T.T."/>
            <person name="Ritchie M.G."/>
            <person name="Robin C."/>
            <person name="Rogers Y.H."/>
            <person name="Rohde C."/>
            <person name="Rozas J."/>
            <person name="Rubenfield M.J."/>
            <person name="Ruiz A."/>
            <person name="Russo S."/>
            <person name="Salzberg S.L."/>
            <person name="Sanchez-Gracia A."/>
            <person name="Saranga D.J."/>
            <person name="Sato H."/>
            <person name="Schaeffer S.W."/>
            <person name="Schatz M.C."/>
            <person name="Schlenke T."/>
            <person name="Schwartz R."/>
            <person name="Segarra C."/>
            <person name="Singh R.S."/>
            <person name="Sirot L."/>
            <person name="Sirota M."/>
            <person name="Sisneros N.B."/>
            <person name="Smith C.D."/>
            <person name="Smith T.F."/>
            <person name="Spieth J."/>
            <person name="Stage D.E."/>
            <person name="Stark A."/>
            <person name="Stephan W."/>
            <person name="Strausberg R.L."/>
            <person name="Strempel S."/>
            <person name="Sturgill D."/>
            <person name="Sutton G."/>
            <person name="Sutton G.G."/>
            <person name="Tao W."/>
            <person name="Teichmann S."/>
            <person name="Tobari Y.N."/>
            <person name="Tomimura Y."/>
            <person name="Tsolas J.M."/>
            <person name="Valente V.L."/>
            <person name="Venter E."/>
            <person name="Venter J.C."/>
            <person name="Vicario S."/>
            <person name="Vieira F.G."/>
            <person name="Vilella A.J."/>
            <person name="Villasante A."/>
            <person name="Walenz B."/>
            <person name="Wang J."/>
            <person name="Wasserman M."/>
            <person name="Watts T."/>
            <person name="Wilson D."/>
            <person name="Wilson R.K."/>
            <person name="Wing R.A."/>
            <person name="Wolfner M.F."/>
            <person name="Wong A."/>
            <person name="Wong G.K."/>
            <person name="Wu C.I."/>
            <person name="Wu G."/>
            <person name="Yamamoto D."/>
            <person name="Yang H.P."/>
            <person name="Yang S.P."/>
            <person name="Yorke J.A."/>
            <person name="Yoshida K."/>
            <person name="Zdobnov E."/>
            <person name="Zhang P."/>
            <person name="Zhang Y."/>
            <person name="Zimin A.V."/>
            <person name="Baldwin J."/>
            <person name="Abdouelleil A."/>
            <person name="Abdulkadir J."/>
            <person name="Abebe A."/>
            <person name="Abera B."/>
            <person name="Abreu J."/>
            <person name="Acer S.C."/>
            <person name="Aftuck L."/>
            <person name="Alexander A."/>
            <person name="An P."/>
            <person name="Anderson E."/>
            <person name="Anderson S."/>
            <person name="Arachi H."/>
            <person name="Azer M."/>
            <person name="Bachantsang P."/>
            <person name="Barry A."/>
            <person name="Bayul T."/>
            <person name="Berlin A."/>
            <person name="Bessette D."/>
            <person name="Bloom T."/>
            <person name="Blye J."/>
            <person name="Boguslavskiy L."/>
            <person name="Bonnet C."/>
            <person name="Boukhgalter B."/>
            <person name="Bourzgui I."/>
            <person name="Brown A."/>
            <person name="Cahill P."/>
            <person name="Channer S."/>
            <person name="Cheshatsang Y."/>
            <person name="Chuda L."/>
            <person name="Citroen M."/>
            <person name="Collymore A."/>
            <person name="Cooke P."/>
            <person name="Costello M."/>
            <person name="D'Aco K."/>
            <person name="Daza R."/>
            <person name="De Haan G."/>
            <person name="DeGray S."/>
            <person name="DeMaso C."/>
            <person name="Dhargay N."/>
            <person name="Dooley K."/>
            <person name="Dooley E."/>
            <person name="Doricent M."/>
            <person name="Dorje P."/>
            <person name="Dorjee K."/>
            <person name="Dupes A."/>
            <person name="Elong R."/>
            <person name="Falk J."/>
            <person name="Farina A."/>
            <person name="Faro S."/>
            <person name="Ferguson D."/>
            <person name="Fisher S."/>
            <person name="Foley C.D."/>
            <person name="Franke A."/>
            <person name="Friedrich D."/>
            <person name="Gadbois L."/>
            <person name="Gearin G."/>
            <person name="Gearin C.R."/>
            <person name="Giannoukos G."/>
            <person name="Goode T."/>
            <person name="Graham J."/>
            <person name="Grandbois E."/>
            <person name="Grewal S."/>
            <person name="Gyaltsen K."/>
            <person name="Hafez N."/>
            <person name="Hagos B."/>
            <person name="Hall J."/>
            <person name="Henson C."/>
            <person name="Hollinger A."/>
            <person name="Honan T."/>
            <person name="Huard M.D."/>
            <person name="Hughes L."/>
            <person name="Hurhula B."/>
            <person name="Husby M.E."/>
            <person name="Kamat A."/>
            <person name="Kanga B."/>
            <person name="Kashin S."/>
            <person name="Khazanovich D."/>
            <person name="Kisner P."/>
            <person name="Lance K."/>
            <person name="Lara M."/>
            <person name="Lee W."/>
            <person name="Lennon N."/>
            <person name="Letendre F."/>
            <person name="LeVine R."/>
            <person name="Lipovsky A."/>
            <person name="Liu X."/>
            <person name="Liu J."/>
            <person name="Liu S."/>
            <person name="Lokyitsang T."/>
            <person name="Lokyitsang Y."/>
            <person name="Lubonja R."/>
            <person name="Lui A."/>
            <person name="MacDonald P."/>
            <person name="Magnisalis V."/>
            <person name="Maru K."/>
            <person name="Matthews C."/>
            <person name="McCusker W."/>
            <person name="McDonough S."/>
            <person name="Mehta T."/>
            <person name="Meldrim J."/>
            <person name="Meneus L."/>
            <person name="Mihai O."/>
            <person name="Mihalev A."/>
            <person name="Mihova T."/>
            <person name="Mittelman R."/>
            <person name="Mlenga V."/>
            <person name="Montmayeur A."/>
            <person name="Mulrain L."/>
            <person name="Navidi A."/>
            <person name="Naylor J."/>
            <person name="Negash T."/>
            <person name="Nguyen T."/>
            <person name="Nguyen N."/>
            <person name="Nicol R."/>
            <person name="Norbu C."/>
            <person name="Norbu N."/>
            <person name="Novod N."/>
            <person name="O'Neill B."/>
            <person name="Osman S."/>
            <person name="Markiewicz E."/>
            <person name="Oyono O.L."/>
            <person name="Patti C."/>
            <person name="Phunkhang P."/>
            <person name="Pierre F."/>
            <person name="Priest M."/>
            <person name="Raghuraman S."/>
            <person name="Rege F."/>
            <person name="Reyes R."/>
            <person name="Rise C."/>
            <person name="Rogov P."/>
            <person name="Ross K."/>
            <person name="Ryan E."/>
            <person name="Settipalli S."/>
            <person name="Shea T."/>
            <person name="Sherpa N."/>
            <person name="Shi L."/>
            <person name="Shih D."/>
            <person name="Sparrow T."/>
            <person name="Spaulding J."/>
            <person name="Stalker J."/>
            <person name="Stange-Thomann N."/>
            <person name="Stavropoulos S."/>
            <person name="Stone C."/>
            <person name="Strader C."/>
            <person name="Tesfaye S."/>
            <person name="Thomson T."/>
            <person name="Thoulutsang Y."/>
            <person name="Thoulutsang D."/>
            <person name="Topham K."/>
            <person name="Topping I."/>
            <person name="Tsamla T."/>
            <person name="Vassiliev H."/>
            <person name="Vo A."/>
            <person name="Wangchuk T."/>
            <person name="Wangdi T."/>
            <person name="Weiand M."/>
            <person name="Wilkinson J."/>
            <person name="Wilson A."/>
            <person name="Yadav S."/>
            <person name="Young G."/>
            <person name="Yu Q."/>
            <person name="Zembek L."/>
            <person name="Zhong D."/>
            <person name="Zimmer A."/>
            <person name="Zwirko Z."/>
            <person name="Jaffe D.B."/>
            <person name="Alvarez P."/>
            <person name="Brockman W."/>
            <person name="Butler J."/>
            <person name="Chin C."/>
            <person name="Gnerre S."/>
            <person name="Grabherr M."/>
            <person name="Kleber M."/>
            <person name="Mauceli E."/>
            <person name="MacCallum I."/>
        </authorList>
    </citation>
    <scope>NUCLEOTIDE SEQUENCE [LARGE SCALE GENOMIC DNA]</scope>
    <source>
        <strain evidence="8">Tai18E2 / Tucson 14021-0261.01</strain>
    </source>
</reference>
<dbReference type="GO" id="GO:0000791">
    <property type="term" value="C:euchromatin"/>
    <property type="evidence" value="ECO:0007669"/>
    <property type="project" value="EnsemblMetazoa"/>
</dbReference>
<dbReference type="Pfam" id="PF01853">
    <property type="entry name" value="MOZ_SAS"/>
    <property type="match status" value="1"/>
</dbReference>
<dbReference type="GO" id="GO:0072487">
    <property type="term" value="C:MSL complex"/>
    <property type="evidence" value="ECO:0007669"/>
    <property type="project" value="TreeGrafter"/>
</dbReference>
<dbReference type="EMBL" id="CM000160">
    <property type="protein sequence ID" value="EDW98415.1"/>
    <property type="molecule type" value="Genomic_DNA"/>
</dbReference>
<dbReference type="GO" id="GO:0046972">
    <property type="term" value="F:histone H4K16 acetyltransferase activity"/>
    <property type="evidence" value="ECO:0007669"/>
    <property type="project" value="TreeGrafter"/>
</dbReference>
<evidence type="ECO:0000256" key="2">
    <source>
        <dbReference type="ARBA" id="ARBA00013184"/>
    </source>
</evidence>
<dbReference type="InterPro" id="IPR002717">
    <property type="entry name" value="HAT_MYST-type"/>
</dbReference>
<dbReference type="CDD" id="cd04301">
    <property type="entry name" value="NAT_SF"/>
    <property type="match status" value="1"/>
</dbReference>
<dbReference type="InterPro" id="IPR036388">
    <property type="entry name" value="WH-like_DNA-bd_sf"/>
</dbReference>
<protein>
    <recommendedName>
        <fullName evidence="2 5">Histone acetyltransferase</fullName>
        <ecNumber evidence="2 5">2.3.1.48</ecNumber>
    </recommendedName>
</protein>
<dbReference type="eggNOG" id="KOG2747">
    <property type="taxonomic scope" value="Eukaryota"/>
</dbReference>
<dbReference type="GO" id="GO:0044545">
    <property type="term" value="C:NSL complex"/>
    <property type="evidence" value="ECO:0007669"/>
    <property type="project" value="TreeGrafter"/>
</dbReference>
<dbReference type="PhylomeDB" id="B4PQS6"/>
<sequence>MDKENRPGHHVKKLPLGDQGEKSLKLPDILRALNLIRINKESSANVQEDPVENITEPGSKSAHTSKIRKLQIGRYEIETTSSSPYPELNDKVPIIYVCEFCLKYMYLRKSYSYHLFHCKKRRPPGSLVYRKDAIHIYEVDGNKEKLYCQCLCLMAKLFLKNKETLYSPKLLFFYILCLKDKDGEHLVGYFSRDKKSNSNVNLNCILVLPPYMRKGYGKLLIALSYEISRKEGVIGGPQKPLSDVGSLCYLSYWGHILLEWLRHHTSPDRITIEELSKATGFVKEDVILTLKFMKIRTYYTDDHILYTTPTIIENRRRHANFKKPKLSIQKKCLVWKTATSRK</sequence>
<evidence type="ECO:0000256" key="5">
    <source>
        <dbReference type="RuleBase" id="RU361211"/>
    </source>
</evidence>
<keyword evidence="3 7" id="KW-0808">Transferase</keyword>
<gene>
    <name evidence="7" type="primary">Dyak\GE23789</name>
    <name evidence="7" type="synonym">dyak_GLEANR_7545</name>
    <name evidence="7" type="synonym">GE23789</name>
    <name evidence="7" type="ORF">Dyak_GE23789</name>
</gene>
<reference evidence="7 8" key="2">
    <citation type="journal article" date="2007" name="PLoS Biol.">
        <title>Principles of genome evolution in the Drosophila melanogaster species group.</title>
        <authorList>
            <person name="Ranz J.M."/>
            <person name="Maurin D."/>
            <person name="Chan Y.S."/>
            <person name="von Grotthuss M."/>
            <person name="Hillier L.W."/>
            <person name="Roote J."/>
            <person name="Ashburner M."/>
            <person name="Bergman C.M."/>
        </authorList>
    </citation>
    <scope>NUCLEOTIDE SEQUENCE [LARGE SCALE GENOMIC DNA]</scope>
    <source>
        <strain evidence="8">Tai18E2 / Tucson 14021-0261.01</strain>
    </source>
</reference>
<evidence type="ECO:0000313" key="8">
    <source>
        <dbReference type="Proteomes" id="UP000002282"/>
    </source>
</evidence>
<dbReference type="GO" id="GO:0005634">
    <property type="term" value="C:nucleus"/>
    <property type="evidence" value="ECO:0007669"/>
    <property type="project" value="UniProtKB-SubCell"/>
</dbReference>
<dbReference type="KEGG" id="dya:Dyak_GE23789"/>
<evidence type="ECO:0000259" key="6">
    <source>
        <dbReference type="PROSITE" id="PS51726"/>
    </source>
</evidence>
<accession>B4PQS6</accession>
<dbReference type="InterPro" id="IPR040706">
    <property type="entry name" value="Zf-MYST"/>
</dbReference>
<dbReference type="PROSITE" id="PS51726">
    <property type="entry name" value="MYST_HAT"/>
    <property type="match status" value="1"/>
</dbReference>
<keyword evidence="7" id="KW-0012">Acyltransferase</keyword>
<proteinExistence type="inferred from homology"/>
<dbReference type="InterPro" id="IPR050603">
    <property type="entry name" value="MYST_HAT"/>
</dbReference>
<name>B4PQS6_DROYA</name>